<sequence>MAYLNTSCLLVRGTVCFFGFIDSEACGGGSWFLIQYMQVLMSVHSFSNGAVPNGSLKHS</sequence>
<proteinExistence type="predicted"/>
<evidence type="ECO:0000313" key="1">
    <source>
        <dbReference type="EMBL" id="JAH58469.1"/>
    </source>
</evidence>
<dbReference type="EMBL" id="GBXM01050108">
    <property type="protein sequence ID" value="JAH58469.1"/>
    <property type="molecule type" value="Transcribed_RNA"/>
</dbReference>
<reference evidence="1" key="2">
    <citation type="journal article" date="2015" name="Fish Shellfish Immunol.">
        <title>Early steps in the European eel (Anguilla anguilla)-Vibrio vulnificus interaction in the gills: Role of the RtxA13 toxin.</title>
        <authorList>
            <person name="Callol A."/>
            <person name="Pajuelo D."/>
            <person name="Ebbesson L."/>
            <person name="Teles M."/>
            <person name="MacKenzie S."/>
            <person name="Amaro C."/>
        </authorList>
    </citation>
    <scope>NUCLEOTIDE SEQUENCE</scope>
</reference>
<organism evidence="1">
    <name type="scientific">Anguilla anguilla</name>
    <name type="common">European freshwater eel</name>
    <name type="synonym">Muraena anguilla</name>
    <dbReference type="NCBI Taxonomy" id="7936"/>
    <lineage>
        <taxon>Eukaryota</taxon>
        <taxon>Metazoa</taxon>
        <taxon>Chordata</taxon>
        <taxon>Craniata</taxon>
        <taxon>Vertebrata</taxon>
        <taxon>Euteleostomi</taxon>
        <taxon>Actinopterygii</taxon>
        <taxon>Neopterygii</taxon>
        <taxon>Teleostei</taxon>
        <taxon>Anguilliformes</taxon>
        <taxon>Anguillidae</taxon>
        <taxon>Anguilla</taxon>
    </lineage>
</organism>
<name>A0A0E9TXR4_ANGAN</name>
<accession>A0A0E9TXR4</accession>
<reference evidence="1" key="1">
    <citation type="submission" date="2014-11" db="EMBL/GenBank/DDBJ databases">
        <authorList>
            <person name="Amaro Gonzalez C."/>
        </authorList>
    </citation>
    <scope>NUCLEOTIDE SEQUENCE</scope>
</reference>
<protein>
    <submittedName>
        <fullName evidence="1">Uncharacterized protein</fullName>
    </submittedName>
</protein>
<dbReference type="AlphaFoldDB" id="A0A0E9TXR4"/>